<dbReference type="EMBL" id="OV651822">
    <property type="protein sequence ID" value="CAH1100586.1"/>
    <property type="molecule type" value="Genomic_DNA"/>
</dbReference>
<dbReference type="AlphaFoldDB" id="A0A9P0CM34"/>
<name>A0A9P0CM34_9CUCU</name>
<protein>
    <submittedName>
        <fullName evidence="1">Uncharacterized protein</fullName>
    </submittedName>
</protein>
<dbReference type="OrthoDB" id="6782207at2759"/>
<accession>A0A9P0CM34</accession>
<keyword evidence="2" id="KW-1185">Reference proteome</keyword>
<gene>
    <name evidence="1" type="ORF">PSYICH_LOCUS1528</name>
</gene>
<proteinExistence type="predicted"/>
<evidence type="ECO:0000313" key="2">
    <source>
        <dbReference type="Proteomes" id="UP001153636"/>
    </source>
</evidence>
<organism evidence="1 2">
    <name type="scientific">Psylliodes chrysocephalus</name>
    <dbReference type="NCBI Taxonomy" id="3402493"/>
    <lineage>
        <taxon>Eukaryota</taxon>
        <taxon>Metazoa</taxon>
        <taxon>Ecdysozoa</taxon>
        <taxon>Arthropoda</taxon>
        <taxon>Hexapoda</taxon>
        <taxon>Insecta</taxon>
        <taxon>Pterygota</taxon>
        <taxon>Neoptera</taxon>
        <taxon>Endopterygota</taxon>
        <taxon>Coleoptera</taxon>
        <taxon>Polyphaga</taxon>
        <taxon>Cucujiformia</taxon>
        <taxon>Chrysomeloidea</taxon>
        <taxon>Chrysomelidae</taxon>
        <taxon>Galerucinae</taxon>
        <taxon>Alticini</taxon>
        <taxon>Psylliodes</taxon>
    </lineage>
</organism>
<dbReference type="Proteomes" id="UP001153636">
    <property type="component" value="Chromosome 10"/>
</dbReference>
<sequence>MESNKTELKNALSSCERRLQSSIELESKTVRDLQEDNFKLKNKVEQLEITLKRNNLIIFGLKTPNNTIIINFIIDIINKLFDISLMYSDIANLYSVGKDLNAHVIIEFCSFLKKRSIFLNFNKLKNRGVFVANDLTELQRAQYKQLKEYVLKYKEEGKHCFIRGNKLILENISYSLDDR</sequence>
<reference evidence="1" key="1">
    <citation type="submission" date="2022-01" db="EMBL/GenBank/DDBJ databases">
        <authorList>
            <person name="King R."/>
        </authorList>
    </citation>
    <scope>NUCLEOTIDE SEQUENCE</scope>
</reference>
<evidence type="ECO:0000313" key="1">
    <source>
        <dbReference type="EMBL" id="CAH1100586.1"/>
    </source>
</evidence>